<keyword evidence="12" id="KW-1185">Reference proteome</keyword>
<keyword evidence="3" id="KW-0227">DNA damage</keyword>
<dbReference type="SMART" id="SM00986">
    <property type="entry name" value="UDG"/>
    <property type="match status" value="1"/>
</dbReference>
<gene>
    <name evidence="11" type="ORF">EZJ19_02585</name>
</gene>
<dbReference type="OrthoDB" id="5290748at2"/>
<dbReference type="PANTHER" id="PTHR33693:SF3">
    <property type="entry name" value="TYPE-5 URACIL-DNA GLYCOSYLASE"/>
    <property type="match status" value="1"/>
</dbReference>
<dbReference type="InterPro" id="IPR051536">
    <property type="entry name" value="UDG_Type-4/5"/>
</dbReference>
<evidence type="ECO:0000256" key="4">
    <source>
        <dbReference type="ARBA" id="ARBA00022801"/>
    </source>
</evidence>
<dbReference type="AlphaFoldDB" id="A0A4R1BL46"/>
<accession>A0A4R1BL46</accession>
<keyword evidence="7" id="KW-0234">DNA repair</keyword>
<dbReference type="EMBL" id="SJZB01000012">
    <property type="protein sequence ID" value="TCJ18145.1"/>
    <property type="molecule type" value="Genomic_DNA"/>
</dbReference>
<dbReference type="GO" id="GO:0006284">
    <property type="term" value="P:base-excision repair"/>
    <property type="evidence" value="ECO:0007669"/>
    <property type="project" value="InterPro"/>
</dbReference>
<keyword evidence="5" id="KW-0408">Iron</keyword>
<dbReference type="SUPFAM" id="SSF52141">
    <property type="entry name" value="Uracil-DNA glycosylase-like"/>
    <property type="match status" value="1"/>
</dbReference>
<evidence type="ECO:0000256" key="3">
    <source>
        <dbReference type="ARBA" id="ARBA00022763"/>
    </source>
</evidence>
<dbReference type="Gene3D" id="3.40.470.10">
    <property type="entry name" value="Uracil-DNA glycosylase-like domain"/>
    <property type="match status" value="1"/>
</dbReference>
<organism evidence="11 12">
    <name type="scientific">Parasulfuritortus cantonensis</name>
    <dbReference type="NCBI Taxonomy" id="2528202"/>
    <lineage>
        <taxon>Bacteria</taxon>
        <taxon>Pseudomonadati</taxon>
        <taxon>Pseudomonadota</taxon>
        <taxon>Betaproteobacteria</taxon>
        <taxon>Nitrosomonadales</taxon>
        <taxon>Thiobacillaceae</taxon>
        <taxon>Parasulfuritortus</taxon>
    </lineage>
</organism>
<evidence type="ECO:0000256" key="8">
    <source>
        <dbReference type="ARBA" id="ARBA00023779"/>
    </source>
</evidence>
<dbReference type="GO" id="GO:0046872">
    <property type="term" value="F:metal ion binding"/>
    <property type="evidence" value="ECO:0007669"/>
    <property type="project" value="UniProtKB-KW"/>
</dbReference>
<name>A0A4R1BL46_9PROT</name>
<dbReference type="Proteomes" id="UP000295443">
    <property type="component" value="Unassembled WGS sequence"/>
</dbReference>
<proteinExistence type="inferred from homology"/>
<keyword evidence="4" id="KW-0378">Hydrolase</keyword>
<keyword evidence="1" id="KW-0004">4Fe-4S</keyword>
<evidence type="ECO:0000256" key="2">
    <source>
        <dbReference type="ARBA" id="ARBA00022723"/>
    </source>
</evidence>
<dbReference type="InterPro" id="IPR044147">
    <property type="entry name" value="UdgB-like"/>
</dbReference>
<keyword evidence="2" id="KW-0479">Metal-binding</keyword>
<dbReference type="SMART" id="SM00987">
    <property type="entry name" value="UreE_C"/>
    <property type="match status" value="1"/>
</dbReference>
<reference evidence="11 12" key="1">
    <citation type="submission" date="2019-03" db="EMBL/GenBank/DDBJ databases">
        <title>Genome sequence of Thiobacillaceae bacterium LSR1, a sulfur-oxidizing bacterium isolated from freshwater sediment.</title>
        <authorList>
            <person name="Li S."/>
        </authorList>
    </citation>
    <scope>NUCLEOTIDE SEQUENCE [LARGE SCALE GENOMIC DNA]</scope>
    <source>
        <strain evidence="11 12">LSR1</strain>
    </source>
</reference>
<evidence type="ECO:0000256" key="9">
    <source>
        <dbReference type="ARBA" id="ARBA00023887"/>
    </source>
</evidence>
<dbReference type="GO" id="GO:0004844">
    <property type="term" value="F:uracil DNA N-glycosylase activity"/>
    <property type="evidence" value="ECO:0007669"/>
    <property type="project" value="InterPro"/>
</dbReference>
<evidence type="ECO:0000313" key="12">
    <source>
        <dbReference type="Proteomes" id="UP000295443"/>
    </source>
</evidence>
<comment type="similarity">
    <text evidence="8">Belongs to the uracil-DNA glycosylase (UDG) superfamily. Type 5 (UDGb) family.</text>
</comment>
<keyword evidence="6" id="KW-0411">Iron-sulfur</keyword>
<evidence type="ECO:0000256" key="1">
    <source>
        <dbReference type="ARBA" id="ARBA00022485"/>
    </source>
</evidence>
<dbReference type="CDD" id="cd10031">
    <property type="entry name" value="UDG-F5_TTUDGB_like"/>
    <property type="match status" value="1"/>
</dbReference>
<protein>
    <recommendedName>
        <fullName evidence="9">Type-5 uracil-DNA glycosylase</fullName>
    </recommendedName>
</protein>
<dbReference type="Pfam" id="PF03167">
    <property type="entry name" value="UDG"/>
    <property type="match status" value="1"/>
</dbReference>
<dbReference type="PANTHER" id="PTHR33693">
    <property type="entry name" value="TYPE-5 URACIL-DNA GLYCOSYLASE"/>
    <property type="match status" value="1"/>
</dbReference>
<evidence type="ECO:0000256" key="7">
    <source>
        <dbReference type="ARBA" id="ARBA00023204"/>
    </source>
</evidence>
<evidence type="ECO:0000259" key="10">
    <source>
        <dbReference type="SMART" id="SM00986"/>
    </source>
</evidence>
<dbReference type="InterPro" id="IPR036895">
    <property type="entry name" value="Uracil-DNA_glycosylase-like_sf"/>
</dbReference>
<dbReference type="RefSeq" id="WP_131444743.1">
    <property type="nucleotide sequence ID" value="NZ_SJZB01000012.1"/>
</dbReference>
<feature type="domain" description="Uracil-DNA glycosylase-like" evidence="10">
    <location>
        <begin position="38"/>
        <end position="205"/>
    </location>
</feature>
<evidence type="ECO:0000313" key="11">
    <source>
        <dbReference type="EMBL" id="TCJ18145.1"/>
    </source>
</evidence>
<sequence>MSRPAKNFDAECAACPRLAEFLATTRRVYPDYFCRPVPPFGDPDPRLLIVGLAPGLHGANRTGRPFTGDFAGQLLYETLHEFGYADRPVSVAADDGLSLSGCRITNAVKCVPPGNKPEPAEIRRCNGFLQAEIASLQETARVLALGQVAHGAVLRALGLKASQFPFGHGGRHVLPDGRRLYDSYHCSRYNTQTRRLTPAMFKAVFASIRNDME</sequence>
<dbReference type="GO" id="GO:0033958">
    <property type="term" value="F:DNA-deoxyinosine glycosylase activity"/>
    <property type="evidence" value="ECO:0007669"/>
    <property type="project" value="InterPro"/>
</dbReference>
<evidence type="ECO:0000256" key="5">
    <source>
        <dbReference type="ARBA" id="ARBA00023004"/>
    </source>
</evidence>
<dbReference type="GO" id="GO:0051539">
    <property type="term" value="F:4 iron, 4 sulfur cluster binding"/>
    <property type="evidence" value="ECO:0007669"/>
    <property type="project" value="UniProtKB-KW"/>
</dbReference>
<comment type="caution">
    <text evidence="11">The sequence shown here is derived from an EMBL/GenBank/DDBJ whole genome shotgun (WGS) entry which is preliminary data.</text>
</comment>
<evidence type="ECO:0000256" key="6">
    <source>
        <dbReference type="ARBA" id="ARBA00023014"/>
    </source>
</evidence>
<dbReference type="InterPro" id="IPR005122">
    <property type="entry name" value="Uracil-DNA_glycosylase-like"/>
</dbReference>